<dbReference type="PANTHER" id="PTHR21600:SF87">
    <property type="entry name" value="RNA PSEUDOURIDYLATE SYNTHASE DOMAIN-CONTAINING PROTEIN 1"/>
    <property type="match status" value="1"/>
</dbReference>
<sequence>MLGEFLLDQTFIPPGLALLPCSFPAASRTRASRTRHGGAAGGTRSVAGSSSRPWRPWRKGLQQLYEGRASRAAPDSVGLCITNSACEKAGQWRKAMFALRDAGDSQVSPDEFSWSPVLRGCSSWPQACALLMALPQERLNFGGVCASSAISTQFFPWHLAQSLLRSMTEASQQLNLVAFNALATAAAADRRAALGGARSELLRPVDWSAALGHLERWRGRSLGSDEVSVLAIYKAGPLWDLGLRLLLYDFVQYFQSKTLTAYLGSSPPWPLAVHLQTRLSFAGLQVDLPLQRGVLICSSSGGRWRRVLRATAMDPADALRASNGLSACAVARQWRWSLHVLQQLERRTSSDAVCVHGAAKGCTSNWALSLQVLHRSWERRIRRDVVGYGTLISAVESWPMALRCLEEMSLHEVSASRVARNAALAAAAPAPGASVAEANAEATEATEATWRRAVQLFGAEQQPGEITFRALLGSLEESGQDARALDLLWAADAAGVVTSGSFYLWALGRLGVADPRCLQDALRFAVQRLQTVTSPQELATLLWSASSLGISCPRLTAWVTAESKRQLSAFTLTDLLFLALGCGDLLSTALYARDASCHALQLGDALVQEQLRRFQRWQDIPTAALPTSSGAIAQMAEEMLGVVWALNFARLGASLGSPARAAMRRLSQILDGPKVKRLAQQTMVPAEPLSSDAFQESITLRLVDDKPVFQMLEDRLLILKPCGWETTGHADAPQLPDFLQASGLDRPVLRDRPHQCGFVHRLDVPSSGLLLCGLTYEAYYDLKLQLTLGQLQREYLVLCHGLAPARDAIRARVTWKADRGPSRVGRGKPSVTYVQRLAAGVLHRAQACALLGLTLGSGRRHQIRAQLAHVGHPVLCDGKYCAEETFRLDSPLCPQHCLHRAGLGVGARLSRPKQVFRAPLPPVFARLLQAIEGKTREDQEVLQRSSEDT</sequence>
<name>A0ABP0PQU5_9DINO</name>
<dbReference type="CDD" id="cd02869">
    <property type="entry name" value="PseudoU_synth_RluA_like"/>
    <property type="match status" value="1"/>
</dbReference>
<dbReference type="InterPro" id="IPR050188">
    <property type="entry name" value="RluA_PseudoU_synthase"/>
</dbReference>
<dbReference type="InterPro" id="IPR011990">
    <property type="entry name" value="TPR-like_helical_dom_sf"/>
</dbReference>
<dbReference type="InterPro" id="IPR020103">
    <property type="entry name" value="PsdUridine_synth_cat_dom_sf"/>
</dbReference>
<protein>
    <recommendedName>
        <fullName evidence="3">Pseudouridine synthase RsuA/RluA-like domain-containing protein</fullName>
    </recommendedName>
</protein>
<comment type="similarity">
    <text evidence="1">Belongs to the pseudouridine synthase RluA family.</text>
</comment>
<keyword evidence="5" id="KW-1185">Reference proteome</keyword>
<evidence type="ECO:0000256" key="2">
    <source>
        <dbReference type="SAM" id="MobiDB-lite"/>
    </source>
</evidence>
<dbReference type="EMBL" id="CAXAMN010023384">
    <property type="protein sequence ID" value="CAK9077359.1"/>
    <property type="molecule type" value="Genomic_DNA"/>
</dbReference>
<dbReference type="Pfam" id="PF00849">
    <property type="entry name" value="PseudoU_synth_2"/>
    <property type="match status" value="1"/>
</dbReference>
<evidence type="ECO:0000313" key="4">
    <source>
        <dbReference type="EMBL" id="CAK9077359.1"/>
    </source>
</evidence>
<dbReference type="Proteomes" id="UP001642484">
    <property type="component" value="Unassembled WGS sequence"/>
</dbReference>
<feature type="region of interest" description="Disordered" evidence="2">
    <location>
        <begin position="30"/>
        <end position="53"/>
    </location>
</feature>
<comment type="caution">
    <text evidence="4">The sequence shown here is derived from an EMBL/GenBank/DDBJ whole genome shotgun (WGS) entry which is preliminary data.</text>
</comment>
<dbReference type="Gene3D" id="3.30.2350.10">
    <property type="entry name" value="Pseudouridine synthase"/>
    <property type="match status" value="1"/>
</dbReference>
<proteinExistence type="inferred from homology"/>
<dbReference type="SUPFAM" id="SSF55120">
    <property type="entry name" value="Pseudouridine synthase"/>
    <property type="match status" value="1"/>
</dbReference>
<evidence type="ECO:0000259" key="3">
    <source>
        <dbReference type="Pfam" id="PF00849"/>
    </source>
</evidence>
<organism evidence="4 5">
    <name type="scientific">Durusdinium trenchii</name>
    <dbReference type="NCBI Taxonomy" id="1381693"/>
    <lineage>
        <taxon>Eukaryota</taxon>
        <taxon>Sar</taxon>
        <taxon>Alveolata</taxon>
        <taxon>Dinophyceae</taxon>
        <taxon>Suessiales</taxon>
        <taxon>Symbiodiniaceae</taxon>
        <taxon>Durusdinium</taxon>
    </lineage>
</organism>
<dbReference type="PANTHER" id="PTHR21600">
    <property type="entry name" value="MITOCHONDRIAL RNA PSEUDOURIDINE SYNTHASE"/>
    <property type="match status" value="1"/>
</dbReference>
<reference evidence="4 5" key="1">
    <citation type="submission" date="2024-02" db="EMBL/GenBank/DDBJ databases">
        <authorList>
            <person name="Chen Y."/>
            <person name="Shah S."/>
            <person name="Dougan E. K."/>
            <person name="Thang M."/>
            <person name="Chan C."/>
        </authorList>
    </citation>
    <scope>NUCLEOTIDE SEQUENCE [LARGE SCALE GENOMIC DNA]</scope>
</reference>
<accession>A0ABP0PQU5</accession>
<evidence type="ECO:0000313" key="5">
    <source>
        <dbReference type="Proteomes" id="UP001642484"/>
    </source>
</evidence>
<dbReference type="InterPro" id="IPR006145">
    <property type="entry name" value="PsdUridine_synth_RsuA/RluA"/>
</dbReference>
<dbReference type="Gene3D" id="1.25.40.10">
    <property type="entry name" value="Tetratricopeptide repeat domain"/>
    <property type="match status" value="2"/>
</dbReference>
<evidence type="ECO:0000256" key="1">
    <source>
        <dbReference type="ARBA" id="ARBA00010876"/>
    </source>
</evidence>
<gene>
    <name evidence="4" type="ORF">CCMP2556_LOCUS38141</name>
</gene>
<feature type="domain" description="Pseudouridine synthase RsuA/RluA-like" evidence="3">
    <location>
        <begin position="716"/>
        <end position="869"/>
    </location>
</feature>